<evidence type="ECO:0000256" key="1">
    <source>
        <dbReference type="ARBA" id="ARBA00004370"/>
    </source>
</evidence>
<feature type="transmembrane region" description="Helical" evidence="8">
    <location>
        <begin position="576"/>
        <end position="601"/>
    </location>
</feature>
<dbReference type="PROSITE" id="PS50262">
    <property type="entry name" value="G_PROTEIN_RECEP_F1_2"/>
    <property type="match status" value="1"/>
</dbReference>
<keyword evidence="11" id="KW-1185">Reference proteome</keyword>
<evidence type="ECO:0000313" key="11">
    <source>
        <dbReference type="Proteomes" id="UP000283210"/>
    </source>
</evidence>
<dbReference type="Pfam" id="PF02536">
    <property type="entry name" value="mTERF"/>
    <property type="match status" value="1"/>
</dbReference>
<dbReference type="Gene3D" id="1.25.70.10">
    <property type="entry name" value="Transcription termination factor 3, mitochondrial"/>
    <property type="match status" value="1"/>
</dbReference>
<reference evidence="10 11" key="1">
    <citation type="submission" date="2018-11" db="EMBL/GenBank/DDBJ databases">
        <authorList>
            <person name="Lopez-Roques C."/>
            <person name="Donnadieu C."/>
            <person name="Bouchez O."/>
            <person name="Klopp C."/>
            <person name="Cabau C."/>
            <person name="Zahm M."/>
        </authorList>
    </citation>
    <scope>NUCLEOTIDE SEQUENCE [LARGE SCALE GENOMIC DNA]</scope>
    <source>
        <strain evidence="10">RS831</strain>
        <tissue evidence="10">Whole body</tissue>
    </source>
</reference>
<organism evidence="10 11">
    <name type="scientific">Oryzias javanicus</name>
    <name type="common">Javanese ricefish</name>
    <name type="synonym">Aplocheilus javanicus</name>
    <dbReference type="NCBI Taxonomy" id="123683"/>
    <lineage>
        <taxon>Eukaryota</taxon>
        <taxon>Metazoa</taxon>
        <taxon>Chordata</taxon>
        <taxon>Craniata</taxon>
        <taxon>Vertebrata</taxon>
        <taxon>Euteleostomi</taxon>
        <taxon>Actinopterygii</taxon>
        <taxon>Neopterygii</taxon>
        <taxon>Teleostei</taxon>
        <taxon>Neoteleostei</taxon>
        <taxon>Acanthomorphata</taxon>
        <taxon>Ovalentaria</taxon>
        <taxon>Atherinomorphae</taxon>
        <taxon>Beloniformes</taxon>
        <taxon>Adrianichthyidae</taxon>
        <taxon>Oryziinae</taxon>
        <taxon>Oryzias</taxon>
    </lineage>
</organism>
<feature type="transmembrane region" description="Helical" evidence="8">
    <location>
        <begin position="449"/>
        <end position="474"/>
    </location>
</feature>
<proteinExistence type="inferred from homology"/>
<dbReference type="Proteomes" id="UP000283210">
    <property type="component" value="Chromosome 17"/>
</dbReference>
<dbReference type="FunFam" id="1.25.70.10:FF:000032">
    <property type="entry name" value="PAS domain containing serine/threonine kinase"/>
    <property type="match status" value="1"/>
</dbReference>
<keyword evidence="4" id="KW-0809">Transit peptide</keyword>
<evidence type="ECO:0000256" key="4">
    <source>
        <dbReference type="ARBA" id="ARBA00022946"/>
    </source>
</evidence>
<evidence type="ECO:0000256" key="3">
    <source>
        <dbReference type="ARBA" id="ARBA00022692"/>
    </source>
</evidence>
<dbReference type="AlphaFoldDB" id="A0A3S2P1C5"/>
<comment type="similarity">
    <text evidence="2">Belongs to the mTERF family.</text>
</comment>
<reference evidence="10 11" key="2">
    <citation type="submission" date="2019-01" db="EMBL/GenBank/DDBJ databases">
        <title>A chromosome length genome reference of the Java medaka (oryzias javanicus).</title>
        <authorList>
            <person name="Herpin A."/>
            <person name="Takehana Y."/>
            <person name="Naruse K."/>
            <person name="Ansai S."/>
            <person name="Kawaguchi M."/>
        </authorList>
    </citation>
    <scope>NUCLEOTIDE SEQUENCE [LARGE SCALE GENOMIC DNA]</scope>
    <source>
        <strain evidence="10">RS831</strain>
        <tissue evidence="10">Whole body</tissue>
    </source>
</reference>
<name>A0A3S2P1C5_ORYJA</name>
<feature type="domain" description="G-protein coupled receptors family 1 profile" evidence="9">
    <location>
        <begin position="386"/>
        <end position="635"/>
    </location>
</feature>
<keyword evidence="6 8" id="KW-0472">Membrane</keyword>
<accession>A0A3S2P1C5</accession>
<feature type="transmembrane region" description="Helical" evidence="8">
    <location>
        <begin position="613"/>
        <end position="635"/>
    </location>
</feature>
<evidence type="ECO:0000256" key="6">
    <source>
        <dbReference type="ARBA" id="ARBA00023136"/>
    </source>
</evidence>
<evidence type="ECO:0000259" key="9">
    <source>
        <dbReference type="PROSITE" id="PS50262"/>
    </source>
</evidence>
<feature type="transmembrane region" description="Helical" evidence="8">
    <location>
        <begin position="535"/>
        <end position="555"/>
    </location>
</feature>
<keyword evidence="3 8" id="KW-0812">Transmembrane</keyword>
<dbReference type="Gene3D" id="1.20.1070.10">
    <property type="entry name" value="Rhodopsin 7-helix transmembrane proteins"/>
    <property type="match status" value="1"/>
</dbReference>
<feature type="transmembrane region" description="Helical" evidence="8">
    <location>
        <begin position="486"/>
        <end position="506"/>
    </location>
</feature>
<dbReference type="InterPro" id="IPR017452">
    <property type="entry name" value="GPCR_Rhodpsn_7TM"/>
</dbReference>
<dbReference type="EMBL" id="CM012453">
    <property type="protein sequence ID" value="RVE61843.1"/>
    <property type="molecule type" value="Genomic_DNA"/>
</dbReference>
<dbReference type="GO" id="GO:0005549">
    <property type="term" value="F:odorant binding"/>
    <property type="evidence" value="ECO:0007669"/>
    <property type="project" value="TreeGrafter"/>
</dbReference>
<sequence>MQRTNMGMRVVAKQIIGWTLRDSSFVFSLPHRKIHHPPCLRIGTRSLSSSADHTHPHSNQRSHEPPQWSPRSLVDMGFTDSQAEEIHQSVRSIRGEGAARNALSTLTTLFVLGLNCSSVLKVLNKCPELYSVKETQLQQRISNLRKLGLLEGSLQRVVVYYPKILTVPVKSVKNVVLLLKEKCLFTTQQVTDILRDSPAVVLEDKDQLEYKFQYVYFRMGVKQADMVKCRMFRFTLDELRCRHVFLERRGLYQTPDKKGQTTIVNPKLDSILDVDQEAFIARVARASAEEYDVFQKLLEREWKEEELQGKIEADSDSEESEDVGGFSVLDVRNSLTYSFTPVLENSMAFNKEILNFTQDWVAIVESWHLGLFCIPATVITLATLIANPVLLCCIFTFRALRQETRYLLVANTLVADMLFLVLNLTTTFINSVEVRIPWIACELMTIFLVTAYSCAILTVTVMVVDTFAAVNWPLHYHDFLTPARTYSLLVLMWALVAIFPLTLLIVKWESSTEDVFACLAVISLGLIQNKNMEGIYMYFLVCATACSLVIFYCYIRLYMVTRMQGIWQTRFSRARVTVLAHGVLLFLYFIPGFLFALELLLFHKKHISPDVNVWISTLNGSFFMLLPRALAPYLYGLRYREISDYLTLLLHRQRRLSQTTLS</sequence>
<keyword evidence="5 8" id="KW-1133">Transmembrane helix</keyword>
<gene>
    <name evidence="10" type="ORF">OJAV_G00174440</name>
</gene>
<dbReference type="InterPro" id="IPR038538">
    <property type="entry name" value="MTERF_sf"/>
</dbReference>
<dbReference type="InterPro" id="IPR003690">
    <property type="entry name" value="MTERF"/>
</dbReference>
<dbReference type="GO" id="GO:0004930">
    <property type="term" value="F:G protein-coupled receptor activity"/>
    <property type="evidence" value="ECO:0007669"/>
    <property type="project" value="InterPro"/>
</dbReference>
<dbReference type="InterPro" id="IPR052921">
    <property type="entry name" value="GPCR1_Superfamily_Member"/>
</dbReference>
<feature type="transmembrane region" description="Helical" evidence="8">
    <location>
        <begin position="367"/>
        <end position="394"/>
    </location>
</feature>
<evidence type="ECO:0000313" key="10">
    <source>
        <dbReference type="EMBL" id="RVE61843.1"/>
    </source>
</evidence>
<dbReference type="GO" id="GO:0004984">
    <property type="term" value="F:olfactory receptor activity"/>
    <property type="evidence" value="ECO:0007669"/>
    <property type="project" value="TreeGrafter"/>
</dbReference>
<feature type="region of interest" description="Disordered" evidence="7">
    <location>
        <begin position="45"/>
        <end position="74"/>
    </location>
</feature>
<dbReference type="PANTHER" id="PTHR26451:SF1002">
    <property type="entry name" value="G-PROTEIN COUPLED RECEPTOR 148-RELATED"/>
    <property type="match status" value="1"/>
</dbReference>
<evidence type="ECO:0000256" key="8">
    <source>
        <dbReference type="SAM" id="Phobius"/>
    </source>
</evidence>
<dbReference type="SMART" id="SM00733">
    <property type="entry name" value="Mterf"/>
    <property type="match status" value="3"/>
</dbReference>
<comment type="subcellular location">
    <subcellularLocation>
        <location evidence="1">Membrane</location>
    </subcellularLocation>
</comment>
<dbReference type="InterPro" id="IPR000276">
    <property type="entry name" value="GPCR_Rhodpsn"/>
</dbReference>
<dbReference type="GO" id="GO:0003676">
    <property type="term" value="F:nucleic acid binding"/>
    <property type="evidence" value="ECO:0007669"/>
    <property type="project" value="InterPro"/>
</dbReference>
<dbReference type="PANTHER" id="PTHR26451">
    <property type="entry name" value="G_PROTEIN_RECEP_F1_2 DOMAIN-CONTAINING PROTEIN"/>
    <property type="match status" value="1"/>
</dbReference>
<protein>
    <recommendedName>
        <fullName evidence="9">G-protein coupled receptors family 1 profile domain-containing protein</fullName>
    </recommendedName>
</protein>
<evidence type="ECO:0000256" key="2">
    <source>
        <dbReference type="ARBA" id="ARBA00007692"/>
    </source>
</evidence>
<dbReference type="OrthoDB" id="9943226at2759"/>
<dbReference type="SUPFAM" id="SSF81321">
    <property type="entry name" value="Family A G protein-coupled receptor-like"/>
    <property type="match status" value="1"/>
</dbReference>
<dbReference type="Pfam" id="PF00001">
    <property type="entry name" value="7tm_1"/>
    <property type="match status" value="1"/>
</dbReference>
<dbReference type="GO" id="GO:0016020">
    <property type="term" value="C:membrane"/>
    <property type="evidence" value="ECO:0007669"/>
    <property type="project" value="UniProtKB-SubCell"/>
</dbReference>
<evidence type="ECO:0000256" key="5">
    <source>
        <dbReference type="ARBA" id="ARBA00022989"/>
    </source>
</evidence>
<evidence type="ECO:0000256" key="7">
    <source>
        <dbReference type="SAM" id="MobiDB-lite"/>
    </source>
</evidence>
<feature type="transmembrane region" description="Helical" evidence="8">
    <location>
        <begin position="406"/>
        <end position="429"/>
    </location>
</feature>